<name>A0ABW2IIU9_9PROT</name>
<evidence type="ECO:0000259" key="1">
    <source>
        <dbReference type="PROSITE" id="PS51857"/>
    </source>
</evidence>
<keyword evidence="3" id="KW-1185">Reference proteome</keyword>
<dbReference type="PANTHER" id="PTHR11544">
    <property type="entry name" value="COLD SHOCK DOMAIN CONTAINING PROTEINS"/>
    <property type="match status" value="1"/>
</dbReference>
<gene>
    <name evidence="2" type="ORF">ACFQS8_03835</name>
</gene>
<accession>A0ABW2IIU9</accession>
<evidence type="ECO:0000313" key="3">
    <source>
        <dbReference type="Proteomes" id="UP001596492"/>
    </source>
</evidence>
<sequence>MGQEHNTASDNSVTKIDIGTIEISGRVKWFDSVKGFGFIIPDDGLDGQEALLHISILRDFGAEIAAEGMLITCDVVKRERGYQVTQVKNLDGGAVVTPLEGAAREPVLIKWFNRTKGYGFVHREGENEDIFLHMVTLRRAGLEDAEPGQKIWVSLGKGPKGSYVVEASSTP</sequence>
<dbReference type="InterPro" id="IPR012340">
    <property type="entry name" value="NA-bd_OB-fold"/>
</dbReference>
<comment type="caution">
    <text evidence="2">The sequence shown here is derived from an EMBL/GenBank/DDBJ whole genome shotgun (WGS) entry which is preliminary data.</text>
</comment>
<dbReference type="SUPFAM" id="SSF50249">
    <property type="entry name" value="Nucleic acid-binding proteins"/>
    <property type="match status" value="2"/>
</dbReference>
<feature type="domain" description="CSD" evidence="1">
    <location>
        <begin position="104"/>
        <end position="171"/>
    </location>
</feature>
<dbReference type="CDD" id="cd04458">
    <property type="entry name" value="CSP_CDS"/>
    <property type="match status" value="2"/>
</dbReference>
<dbReference type="InterPro" id="IPR011129">
    <property type="entry name" value="CSD"/>
</dbReference>
<dbReference type="InterPro" id="IPR002059">
    <property type="entry name" value="CSP_DNA-bd"/>
</dbReference>
<reference evidence="3" key="1">
    <citation type="journal article" date="2019" name="Int. J. Syst. Evol. Microbiol.">
        <title>The Global Catalogue of Microorganisms (GCM) 10K type strain sequencing project: providing services to taxonomists for standard genome sequencing and annotation.</title>
        <authorList>
            <consortium name="The Broad Institute Genomics Platform"/>
            <consortium name="The Broad Institute Genome Sequencing Center for Infectious Disease"/>
            <person name="Wu L."/>
            <person name="Ma J."/>
        </authorList>
    </citation>
    <scope>NUCLEOTIDE SEQUENCE [LARGE SCALE GENOMIC DNA]</scope>
    <source>
        <strain evidence="3">CCUG 51308</strain>
    </source>
</reference>
<dbReference type="PROSITE" id="PS51857">
    <property type="entry name" value="CSD_2"/>
    <property type="match status" value="2"/>
</dbReference>
<dbReference type="InterPro" id="IPR050181">
    <property type="entry name" value="Cold_shock_domain"/>
</dbReference>
<proteinExistence type="predicted"/>
<dbReference type="Pfam" id="PF00313">
    <property type="entry name" value="CSD"/>
    <property type="match status" value="2"/>
</dbReference>
<organism evidence="2 3">
    <name type="scientific">Hirschia litorea</name>
    <dbReference type="NCBI Taxonomy" id="1199156"/>
    <lineage>
        <taxon>Bacteria</taxon>
        <taxon>Pseudomonadati</taxon>
        <taxon>Pseudomonadota</taxon>
        <taxon>Alphaproteobacteria</taxon>
        <taxon>Hyphomonadales</taxon>
        <taxon>Hyphomonadaceae</taxon>
        <taxon>Hirschia</taxon>
    </lineage>
</organism>
<dbReference type="RefSeq" id="WP_382165879.1">
    <property type="nucleotide sequence ID" value="NZ_JBHTBR010000002.1"/>
</dbReference>
<dbReference type="EMBL" id="JBHTBR010000002">
    <property type="protein sequence ID" value="MFC7290735.1"/>
    <property type="molecule type" value="Genomic_DNA"/>
</dbReference>
<dbReference type="SMART" id="SM00357">
    <property type="entry name" value="CSP"/>
    <property type="match status" value="2"/>
</dbReference>
<protein>
    <submittedName>
        <fullName evidence="2">Cold-shock protein</fullName>
    </submittedName>
</protein>
<dbReference type="Proteomes" id="UP001596492">
    <property type="component" value="Unassembled WGS sequence"/>
</dbReference>
<evidence type="ECO:0000313" key="2">
    <source>
        <dbReference type="EMBL" id="MFC7290735.1"/>
    </source>
</evidence>
<feature type="domain" description="CSD" evidence="1">
    <location>
        <begin position="22"/>
        <end position="89"/>
    </location>
</feature>
<dbReference type="PRINTS" id="PR00050">
    <property type="entry name" value="COLDSHOCK"/>
</dbReference>
<dbReference type="Gene3D" id="2.40.50.140">
    <property type="entry name" value="Nucleic acid-binding proteins"/>
    <property type="match status" value="2"/>
</dbReference>